<dbReference type="GO" id="GO:0022857">
    <property type="term" value="F:transmembrane transporter activity"/>
    <property type="evidence" value="ECO:0007669"/>
    <property type="project" value="InterPro"/>
</dbReference>
<evidence type="ECO:0000256" key="2">
    <source>
        <dbReference type="ARBA" id="ARBA00022448"/>
    </source>
</evidence>
<dbReference type="SUPFAM" id="SSF103473">
    <property type="entry name" value="MFS general substrate transporter"/>
    <property type="match status" value="1"/>
</dbReference>
<feature type="transmembrane region" description="Helical" evidence="7">
    <location>
        <begin position="272"/>
        <end position="292"/>
    </location>
</feature>
<keyword evidence="3 7" id="KW-0812">Transmembrane</keyword>
<accession>A0AAV9NFU9</accession>
<dbReference type="Gene3D" id="1.20.1250.20">
    <property type="entry name" value="MFS general substrate transporter like domains"/>
    <property type="match status" value="2"/>
</dbReference>
<feature type="transmembrane region" description="Helical" evidence="7">
    <location>
        <begin position="202"/>
        <end position="222"/>
    </location>
</feature>
<dbReference type="PANTHER" id="PTHR23501">
    <property type="entry name" value="MAJOR FACILITATOR SUPERFAMILY"/>
    <property type="match status" value="1"/>
</dbReference>
<feature type="transmembrane region" description="Helical" evidence="7">
    <location>
        <begin position="513"/>
        <end position="534"/>
    </location>
</feature>
<comment type="caution">
    <text evidence="9">The sequence shown here is derived from an EMBL/GenBank/DDBJ whole genome shotgun (WGS) entry which is preliminary data.</text>
</comment>
<dbReference type="GeneID" id="89970182"/>
<feature type="region of interest" description="Disordered" evidence="6">
    <location>
        <begin position="1"/>
        <end position="20"/>
    </location>
</feature>
<keyword evidence="2" id="KW-0813">Transport</keyword>
<evidence type="ECO:0000256" key="3">
    <source>
        <dbReference type="ARBA" id="ARBA00022692"/>
    </source>
</evidence>
<dbReference type="InterPro" id="IPR011701">
    <property type="entry name" value="MFS"/>
</dbReference>
<feature type="compositionally biased region" description="Basic and acidic residues" evidence="6">
    <location>
        <begin position="1"/>
        <end position="11"/>
    </location>
</feature>
<dbReference type="PROSITE" id="PS50850">
    <property type="entry name" value="MFS"/>
    <property type="match status" value="1"/>
</dbReference>
<evidence type="ECO:0000256" key="7">
    <source>
        <dbReference type="SAM" id="Phobius"/>
    </source>
</evidence>
<dbReference type="InterPro" id="IPR036259">
    <property type="entry name" value="MFS_trans_sf"/>
</dbReference>
<sequence>MSDTTEPKDEAPEAGNNDVQDLATDYPDGARLAAILLSLILSTFLIALDNTILSTAIPKITDEFQDLNKVSWYGAVYFMTFGGKSHSMAIADYRNLGFQSTWGKVYKYFTIKLWFLVAIVIFEVGSLVCAVAKNPTTLIVGRAIAGLGAAGTMVGVFTIIGFAATPEKRPQLVGFTGATYGIAAVLGPLLGGAFTAKVSWRWCFYINLPVGGVAAAIILFTFQNPKHVKPAEASWIEKFLQMDPVGAVLVMGLIIQYLLALQYGGQTHPWDSSVVIGLLVGFVVSFASFIVWEIYQKERAMIVARLFTKSYVLVGCIYMFFFGGAYFVVLYYLPIYFQSVFNDSPIGSGVKTLALIVPLTFAIILQGGLLSKIGIVPLFWIAGGTLGTIGSGLFYTMDIDTTTGKWVGYQIIVGFACGGAFQVALANAQVHATPEDMSQVAAIVQFFMTIGGSFFLSAAQSAFNNQLIQKLSATLPEIDPVAVLGIGATQIREAFTMAQVPLVIDAYMVGLKAVFAITIATFGVSTIVGFFGSWRKLHTDELKTTVSGGA</sequence>
<dbReference type="RefSeq" id="XP_064707129.1">
    <property type="nucleotide sequence ID" value="XM_064845584.1"/>
</dbReference>
<feature type="transmembrane region" description="Helical" evidence="7">
    <location>
        <begin position="440"/>
        <end position="463"/>
    </location>
</feature>
<feature type="transmembrane region" description="Helical" evidence="7">
    <location>
        <begin position="378"/>
        <end position="395"/>
    </location>
</feature>
<dbReference type="EMBL" id="JAVRRD010000011">
    <property type="protein sequence ID" value="KAK5054004.1"/>
    <property type="molecule type" value="Genomic_DNA"/>
</dbReference>
<dbReference type="PANTHER" id="PTHR23501:SF177">
    <property type="entry name" value="MAJOR FACILITATOR SUPERFAMILY (MFS) PROFILE DOMAIN-CONTAINING PROTEIN-RELATED"/>
    <property type="match status" value="1"/>
</dbReference>
<feature type="transmembrane region" description="Helical" evidence="7">
    <location>
        <begin position="139"/>
        <end position="160"/>
    </location>
</feature>
<feature type="transmembrane region" description="Helical" evidence="7">
    <location>
        <begin position="242"/>
        <end position="260"/>
    </location>
</feature>
<dbReference type="GO" id="GO:0005886">
    <property type="term" value="C:plasma membrane"/>
    <property type="evidence" value="ECO:0007669"/>
    <property type="project" value="TreeGrafter"/>
</dbReference>
<dbReference type="AlphaFoldDB" id="A0AAV9NFU9"/>
<feature type="transmembrane region" description="Helical" evidence="7">
    <location>
        <begin position="172"/>
        <end position="196"/>
    </location>
</feature>
<reference evidence="9 10" key="1">
    <citation type="submission" date="2023-08" db="EMBL/GenBank/DDBJ databases">
        <title>Black Yeasts Isolated from many extreme environments.</title>
        <authorList>
            <person name="Coleine C."/>
            <person name="Stajich J.E."/>
            <person name="Selbmann L."/>
        </authorList>
    </citation>
    <scope>NUCLEOTIDE SEQUENCE [LARGE SCALE GENOMIC DNA]</scope>
    <source>
        <strain evidence="9 10">CCFEE 5792</strain>
    </source>
</reference>
<comment type="subcellular location">
    <subcellularLocation>
        <location evidence="1">Membrane</location>
        <topology evidence="1">Multi-pass membrane protein</topology>
    </subcellularLocation>
</comment>
<organism evidence="9 10">
    <name type="scientific">Exophiala bonariae</name>
    <dbReference type="NCBI Taxonomy" id="1690606"/>
    <lineage>
        <taxon>Eukaryota</taxon>
        <taxon>Fungi</taxon>
        <taxon>Dikarya</taxon>
        <taxon>Ascomycota</taxon>
        <taxon>Pezizomycotina</taxon>
        <taxon>Eurotiomycetes</taxon>
        <taxon>Chaetothyriomycetidae</taxon>
        <taxon>Chaetothyriales</taxon>
        <taxon>Herpotrichiellaceae</taxon>
        <taxon>Exophiala</taxon>
    </lineage>
</organism>
<feature type="transmembrane region" description="Helical" evidence="7">
    <location>
        <begin position="113"/>
        <end position="133"/>
    </location>
</feature>
<dbReference type="CDD" id="cd17502">
    <property type="entry name" value="MFS_Azr1_MDR_like"/>
    <property type="match status" value="1"/>
</dbReference>
<evidence type="ECO:0000313" key="10">
    <source>
        <dbReference type="Proteomes" id="UP001358417"/>
    </source>
</evidence>
<evidence type="ECO:0000256" key="5">
    <source>
        <dbReference type="ARBA" id="ARBA00023136"/>
    </source>
</evidence>
<keyword evidence="5 7" id="KW-0472">Membrane</keyword>
<evidence type="ECO:0000256" key="1">
    <source>
        <dbReference type="ARBA" id="ARBA00004141"/>
    </source>
</evidence>
<dbReference type="Proteomes" id="UP001358417">
    <property type="component" value="Unassembled WGS sequence"/>
</dbReference>
<evidence type="ECO:0000256" key="6">
    <source>
        <dbReference type="SAM" id="MobiDB-lite"/>
    </source>
</evidence>
<dbReference type="Pfam" id="PF07690">
    <property type="entry name" value="MFS_1"/>
    <property type="match status" value="1"/>
</dbReference>
<feature type="domain" description="Major facilitator superfamily (MFS) profile" evidence="8">
    <location>
        <begin position="35"/>
        <end position="537"/>
    </location>
</feature>
<dbReference type="FunFam" id="1.20.1720.10:FF:000012">
    <property type="entry name" value="MFS toxin efflux pump (AflT)"/>
    <property type="match status" value="1"/>
</dbReference>
<feature type="transmembrane region" description="Helical" evidence="7">
    <location>
        <begin position="29"/>
        <end position="48"/>
    </location>
</feature>
<keyword evidence="4 7" id="KW-1133">Transmembrane helix</keyword>
<evidence type="ECO:0000259" key="8">
    <source>
        <dbReference type="PROSITE" id="PS50850"/>
    </source>
</evidence>
<name>A0AAV9NFU9_9EURO</name>
<feature type="transmembrane region" description="Helical" evidence="7">
    <location>
        <begin position="407"/>
        <end position="428"/>
    </location>
</feature>
<gene>
    <name evidence="9" type="ORF">LTR84_001966</name>
</gene>
<proteinExistence type="predicted"/>
<feature type="transmembrane region" description="Helical" evidence="7">
    <location>
        <begin position="312"/>
        <end position="333"/>
    </location>
</feature>
<feature type="transmembrane region" description="Helical" evidence="7">
    <location>
        <begin position="353"/>
        <end position="371"/>
    </location>
</feature>
<protein>
    <recommendedName>
        <fullName evidence="8">Major facilitator superfamily (MFS) profile domain-containing protein</fullName>
    </recommendedName>
</protein>
<keyword evidence="10" id="KW-1185">Reference proteome</keyword>
<evidence type="ECO:0000313" key="9">
    <source>
        <dbReference type="EMBL" id="KAK5054004.1"/>
    </source>
</evidence>
<evidence type="ECO:0000256" key="4">
    <source>
        <dbReference type="ARBA" id="ARBA00022989"/>
    </source>
</evidence>
<dbReference type="InterPro" id="IPR020846">
    <property type="entry name" value="MFS_dom"/>
</dbReference>